<name>A0A1L7HZU6_9FLAO</name>
<organism evidence="1 2">
    <name type="scientific">Christiangramia flava JLT2011</name>
    <dbReference type="NCBI Taxonomy" id="1229726"/>
    <lineage>
        <taxon>Bacteria</taxon>
        <taxon>Pseudomonadati</taxon>
        <taxon>Bacteroidota</taxon>
        <taxon>Flavobacteriia</taxon>
        <taxon>Flavobacteriales</taxon>
        <taxon>Flavobacteriaceae</taxon>
        <taxon>Christiangramia</taxon>
    </lineage>
</organism>
<evidence type="ECO:0000313" key="2">
    <source>
        <dbReference type="Proteomes" id="UP000186230"/>
    </source>
</evidence>
<dbReference type="OrthoDB" id="1442673at2"/>
<reference evidence="1 2" key="1">
    <citation type="submission" date="2016-07" db="EMBL/GenBank/DDBJ databases">
        <title>Multi-omics approach to identify versatile polysaccharide utilization systems of a marine flavobacterium Gramella flava.</title>
        <authorList>
            <person name="Tang K."/>
        </authorList>
    </citation>
    <scope>NUCLEOTIDE SEQUENCE [LARGE SCALE GENOMIC DNA]</scope>
    <source>
        <strain evidence="1 2">JLT2011</strain>
    </source>
</reference>
<proteinExistence type="predicted"/>
<dbReference type="KEGG" id="gfl:GRFL_0137"/>
<dbReference type="RefSeq" id="WP_083642580.1">
    <property type="nucleotide sequence ID" value="NZ_AMRU01000014.1"/>
</dbReference>
<gene>
    <name evidence="1" type="ORF">GRFL_0137</name>
</gene>
<dbReference type="EMBL" id="CP016359">
    <property type="protein sequence ID" value="APU66861.1"/>
    <property type="molecule type" value="Genomic_DNA"/>
</dbReference>
<dbReference type="STRING" id="1229726.GRFL_0137"/>
<keyword evidence="2" id="KW-1185">Reference proteome</keyword>
<dbReference type="Proteomes" id="UP000186230">
    <property type="component" value="Chromosome"/>
</dbReference>
<accession>A0A1L7HZU6</accession>
<protein>
    <submittedName>
        <fullName evidence="1">Uncharacterized protein</fullName>
    </submittedName>
</protein>
<dbReference type="AlphaFoldDB" id="A0A1L7HZU6"/>
<sequence>MRAFLFIIFIFASFSIQAQEYERWNREDFEINRKEIGISWKDFAFSWQTPTYFELPDGNFLDSDPYGQRKQVDMLAAMDEINRKKSQDAPNFTSPLSIPKREKKSFEVQVNSFGRDDNSTYINPFVAPTLNPYGSSRFRNSYSPFRTTYFQN</sequence>
<evidence type="ECO:0000313" key="1">
    <source>
        <dbReference type="EMBL" id="APU66861.1"/>
    </source>
</evidence>